<proteinExistence type="inferred from homology"/>
<sequence>MTKTLMCPPELFEQDLSGRCIIVTGANSGIGLITARQLAKQGASVVMACRRVSEGETCAADIRKNYPSAKIEVCELDLGDLSSVRKFAKEFLVDHDTIHALLNNAGVMACPQGKTVDGFETQIGINHLGHFLLTELLLDAIKKGAPSRIVNVSSCFHDEAMGKEGKMDFDDLFFEKRKYDKWESYAQSKLANVLYAKGLAKRLEGTGVTAVSLHPGWVRTNLMRHTMSTSVQNFFLRPFLIAAGMIEPWEGAQTSLYSLLSPDVVNHSGEYYSQVGIYRDKSCAPGGWPLRSPNPHAHDDEAVEKLYEKSADLVGLA</sequence>
<dbReference type="GO" id="GO:0016491">
    <property type="term" value="F:oxidoreductase activity"/>
    <property type="evidence" value="ECO:0007669"/>
    <property type="project" value="UniProtKB-KW"/>
</dbReference>
<dbReference type="PRINTS" id="PR00081">
    <property type="entry name" value="GDHRDH"/>
</dbReference>
<organism evidence="3">
    <name type="scientific">Attheya septentrionalis</name>
    <dbReference type="NCBI Taxonomy" id="420275"/>
    <lineage>
        <taxon>Eukaryota</taxon>
        <taxon>Sar</taxon>
        <taxon>Stramenopiles</taxon>
        <taxon>Ochrophyta</taxon>
        <taxon>Bacillariophyta</taxon>
        <taxon>Coscinodiscophyceae</taxon>
        <taxon>Chaetocerotophycidae</taxon>
        <taxon>Chaetocerotales</taxon>
        <taxon>Attheyaceae</taxon>
        <taxon>Attheya</taxon>
    </lineage>
</organism>
<dbReference type="Gene3D" id="3.40.50.720">
    <property type="entry name" value="NAD(P)-binding Rossmann-like Domain"/>
    <property type="match status" value="1"/>
</dbReference>
<reference evidence="3" key="1">
    <citation type="submission" date="2021-01" db="EMBL/GenBank/DDBJ databases">
        <authorList>
            <person name="Corre E."/>
            <person name="Pelletier E."/>
            <person name="Niang G."/>
            <person name="Scheremetjew M."/>
            <person name="Finn R."/>
            <person name="Kale V."/>
            <person name="Holt S."/>
            <person name="Cochrane G."/>
            <person name="Meng A."/>
            <person name="Brown T."/>
            <person name="Cohen L."/>
        </authorList>
    </citation>
    <scope>NUCLEOTIDE SEQUENCE</scope>
    <source>
        <strain evidence="3">CCMP2084</strain>
    </source>
</reference>
<dbReference type="InterPro" id="IPR036291">
    <property type="entry name" value="NAD(P)-bd_dom_sf"/>
</dbReference>
<evidence type="ECO:0000256" key="2">
    <source>
        <dbReference type="RuleBase" id="RU000363"/>
    </source>
</evidence>
<name>A0A7S2UN50_9STRA</name>
<evidence type="ECO:0008006" key="4">
    <source>
        <dbReference type="Google" id="ProtNLM"/>
    </source>
</evidence>
<accession>A0A7S2UN50</accession>
<evidence type="ECO:0000313" key="3">
    <source>
        <dbReference type="EMBL" id="CAD9823266.1"/>
    </source>
</evidence>
<dbReference type="SUPFAM" id="SSF51735">
    <property type="entry name" value="NAD(P)-binding Rossmann-fold domains"/>
    <property type="match status" value="1"/>
</dbReference>
<comment type="similarity">
    <text evidence="2">Belongs to the short-chain dehydrogenases/reductases (SDR) family.</text>
</comment>
<dbReference type="Pfam" id="PF00106">
    <property type="entry name" value="adh_short"/>
    <property type="match status" value="1"/>
</dbReference>
<gene>
    <name evidence="3" type="ORF">ASEP1449_LOCUS15100</name>
</gene>
<dbReference type="CDD" id="cd05327">
    <property type="entry name" value="retinol-DH_like_SDR_c_like"/>
    <property type="match status" value="1"/>
</dbReference>
<dbReference type="PANTHER" id="PTHR43157">
    <property type="entry name" value="PHOSPHATIDYLINOSITOL-GLYCAN BIOSYNTHESIS CLASS F PROTEIN-RELATED"/>
    <property type="match status" value="1"/>
</dbReference>
<dbReference type="EMBL" id="HBHQ01022333">
    <property type="protein sequence ID" value="CAD9823266.1"/>
    <property type="molecule type" value="Transcribed_RNA"/>
</dbReference>
<dbReference type="PRINTS" id="PR00080">
    <property type="entry name" value="SDRFAMILY"/>
</dbReference>
<dbReference type="AlphaFoldDB" id="A0A7S2UN50"/>
<protein>
    <recommendedName>
        <fullName evidence="4">Protochlorophyllide reductase</fullName>
    </recommendedName>
</protein>
<dbReference type="InterPro" id="IPR002347">
    <property type="entry name" value="SDR_fam"/>
</dbReference>
<dbReference type="PANTHER" id="PTHR43157:SF54">
    <property type="entry name" value="RETINOL DEHYDROGENASE 12-LIKE ISOFORM X1-RELATED"/>
    <property type="match status" value="1"/>
</dbReference>
<evidence type="ECO:0000256" key="1">
    <source>
        <dbReference type="ARBA" id="ARBA00023002"/>
    </source>
</evidence>
<keyword evidence="1" id="KW-0560">Oxidoreductase</keyword>